<accession>A0A0C1L3H1</accession>
<dbReference type="InterPro" id="IPR053145">
    <property type="entry name" value="AB_hydrolase_Est10"/>
</dbReference>
<dbReference type="AlphaFoldDB" id="A0A0C1L3H1"/>
<organism evidence="2 3">
    <name type="scientific">Flavihumibacter solisilvae</name>
    <dbReference type="NCBI Taxonomy" id="1349421"/>
    <lineage>
        <taxon>Bacteria</taxon>
        <taxon>Pseudomonadati</taxon>
        <taxon>Bacteroidota</taxon>
        <taxon>Chitinophagia</taxon>
        <taxon>Chitinophagales</taxon>
        <taxon>Chitinophagaceae</taxon>
        <taxon>Flavihumibacter</taxon>
    </lineage>
</organism>
<dbReference type="PANTHER" id="PTHR43265:SF1">
    <property type="entry name" value="ESTERASE ESTD"/>
    <property type="match status" value="1"/>
</dbReference>
<dbReference type="GO" id="GO:0052689">
    <property type="term" value="F:carboxylic ester hydrolase activity"/>
    <property type="evidence" value="ECO:0007669"/>
    <property type="project" value="TreeGrafter"/>
</dbReference>
<name>A0A0C1L3H1_9BACT</name>
<dbReference type="InterPro" id="IPR029058">
    <property type="entry name" value="AB_hydrolase_fold"/>
</dbReference>
<feature type="domain" description="Dienelactone hydrolase" evidence="1">
    <location>
        <begin position="245"/>
        <end position="325"/>
    </location>
</feature>
<gene>
    <name evidence="2" type="ORF">OI18_10340</name>
</gene>
<dbReference type="STRING" id="1349421.OI18_10340"/>
<keyword evidence="3" id="KW-1185">Reference proteome</keyword>
<proteinExistence type="predicted"/>
<dbReference type="OrthoDB" id="1118238at2"/>
<protein>
    <submittedName>
        <fullName evidence="2">Carboxymethylenebutenolidase</fullName>
    </submittedName>
</protein>
<dbReference type="Pfam" id="PF01738">
    <property type="entry name" value="DLH"/>
    <property type="match status" value="1"/>
</dbReference>
<sequence>MKFKLTILIAAIFFSRLTFGQFYPKYEEYKHYSIHKKNDTINYHVYSAKDLKDTDGIILFIQGSGAQPLFKIIKEDGSETIQSQVPFNPDKIPGNFAFVVVSKKCLPFSTDVEMFKTPECYYENEGLDYRVWQYNEVINQIVKKQIQNPKKLIVIGHSEGTDVVAKLGTLNKKITHIGFWAGGGQTQYYDFALFIRKKLSEGKIDEKTAAQKMDSLFAQIKQIEADPNSTSKSWLDNTYRRWSQFSEPAVENLLKIDVPIFVAFGAKDISVPVESALIIPIEFSRHNKNNLTFRLYPDYDHSFNKVPTNETERWESHWMDVFEEFMGWANNPETNL</sequence>
<dbReference type="InterPro" id="IPR002925">
    <property type="entry name" value="Dienelactn_hydro"/>
</dbReference>
<evidence type="ECO:0000313" key="3">
    <source>
        <dbReference type="Proteomes" id="UP000031408"/>
    </source>
</evidence>
<reference evidence="2 3" key="1">
    <citation type="submission" date="2014-11" db="EMBL/GenBank/DDBJ databases">
        <title>Genome sequence of Flavihumibacter solisilvae 3-3.</title>
        <authorList>
            <person name="Zhou G."/>
            <person name="Li M."/>
            <person name="Wang G."/>
        </authorList>
    </citation>
    <scope>NUCLEOTIDE SEQUENCE [LARGE SCALE GENOMIC DNA]</scope>
    <source>
        <strain evidence="2 3">3-3</strain>
    </source>
</reference>
<dbReference type="RefSeq" id="WP_039139666.1">
    <property type="nucleotide sequence ID" value="NZ_JSVC01000011.1"/>
</dbReference>
<dbReference type="Proteomes" id="UP000031408">
    <property type="component" value="Unassembled WGS sequence"/>
</dbReference>
<evidence type="ECO:0000313" key="2">
    <source>
        <dbReference type="EMBL" id="KIC94512.1"/>
    </source>
</evidence>
<evidence type="ECO:0000259" key="1">
    <source>
        <dbReference type="Pfam" id="PF01738"/>
    </source>
</evidence>
<dbReference type="EMBL" id="JSVC01000011">
    <property type="protein sequence ID" value="KIC94512.1"/>
    <property type="molecule type" value="Genomic_DNA"/>
</dbReference>
<dbReference type="SUPFAM" id="SSF53474">
    <property type="entry name" value="alpha/beta-Hydrolases"/>
    <property type="match status" value="1"/>
</dbReference>
<dbReference type="PANTHER" id="PTHR43265">
    <property type="entry name" value="ESTERASE ESTD"/>
    <property type="match status" value="1"/>
</dbReference>
<comment type="caution">
    <text evidence="2">The sequence shown here is derived from an EMBL/GenBank/DDBJ whole genome shotgun (WGS) entry which is preliminary data.</text>
</comment>
<dbReference type="Gene3D" id="3.40.50.1820">
    <property type="entry name" value="alpha/beta hydrolase"/>
    <property type="match status" value="1"/>
</dbReference>